<sequence>MEFKFFTKDGGYTYLETSSETYKQEASQLIELGFIEQSLIISAESAQEAEMIFKDEHQGFFKKLNMLLGPFITPGYHRSK</sequence>
<comment type="caution">
    <text evidence="1">The sequence shown here is derived from an EMBL/GenBank/DDBJ whole genome shotgun (WGS) entry which is preliminary data.</text>
</comment>
<reference evidence="1 2" key="2">
    <citation type="submission" date="2014-09" db="EMBL/GenBank/DDBJ databases">
        <authorList>
            <consortium name="NBRP consortium"/>
            <person name="Sawabe T."/>
            <person name="Meirelles P."/>
            <person name="Nakanishi M."/>
            <person name="Sayaka M."/>
            <person name="Hattori M."/>
            <person name="Ohkuma M."/>
        </authorList>
    </citation>
    <scope>NUCLEOTIDE SEQUENCE [LARGE SCALE GENOMIC DNA]</scope>
    <source>
        <strain evidence="1 2">JCM 19240</strain>
    </source>
</reference>
<proteinExistence type="predicted"/>
<gene>
    <name evidence="1" type="ORF">JCM19240_3706</name>
</gene>
<reference evidence="1 2" key="1">
    <citation type="submission" date="2014-09" db="EMBL/GenBank/DDBJ databases">
        <title>Vibrio maritimus JCM 19240. (C210) whole genome shotgun sequence.</title>
        <authorList>
            <person name="Sawabe T."/>
            <person name="Meirelles P."/>
            <person name="Nakanishi M."/>
            <person name="Sayaka M."/>
            <person name="Hattori M."/>
            <person name="Ohkuma M."/>
        </authorList>
    </citation>
    <scope>NUCLEOTIDE SEQUENCE [LARGE SCALE GENOMIC DNA]</scope>
    <source>
        <strain evidence="1 2">JCM 19240</strain>
    </source>
</reference>
<dbReference type="OrthoDB" id="5878302at2"/>
<protein>
    <submittedName>
        <fullName evidence="1">Uncharacterized protein</fullName>
    </submittedName>
</protein>
<dbReference type="Proteomes" id="UP000029224">
    <property type="component" value="Unassembled WGS sequence"/>
</dbReference>
<evidence type="ECO:0000313" key="2">
    <source>
        <dbReference type="Proteomes" id="UP000029224"/>
    </source>
</evidence>
<evidence type="ECO:0000313" key="1">
    <source>
        <dbReference type="EMBL" id="GAL35336.1"/>
    </source>
</evidence>
<dbReference type="EMBL" id="BBMT01000006">
    <property type="protein sequence ID" value="GAL35336.1"/>
    <property type="molecule type" value="Genomic_DNA"/>
</dbReference>
<keyword evidence="2" id="KW-1185">Reference proteome</keyword>
<dbReference type="AlphaFoldDB" id="A0A090T5W7"/>
<accession>A0A090T5W7</accession>
<name>A0A090T5W7_9VIBR</name>
<organism evidence="1 2">
    <name type="scientific">Vibrio maritimus</name>
    <dbReference type="NCBI Taxonomy" id="990268"/>
    <lineage>
        <taxon>Bacteria</taxon>
        <taxon>Pseudomonadati</taxon>
        <taxon>Pseudomonadota</taxon>
        <taxon>Gammaproteobacteria</taxon>
        <taxon>Vibrionales</taxon>
        <taxon>Vibrionaceae</taxon>
        <taxon>Vibrio</taxon>
    </lineage>
</organism>